<dbReference type="OrthoDB" id="696485at2759"/>
<evidence type="ECO:0000313" key="1">
    <source>
        <dbReference type="EMBL" id="RDX96253.1"/>
    </source>
</evidence>
<feature type="non-terminal residue" evidence="1">
    <location>
        <position position="1"/>
    </location>
</feature>
<keyword evidence="2" id="KW-1185">Reference proteome</keyword>
<proteinExistence type="predicted"/>
<comment type="caution">
    <text evidence="1">The sequence shown here is derived from an EMBL/GenBank/DDBJ whole genome shotgun (WGS) entry which is preliminary data.</text>
</comment>
<reference evidence="1" key="1">
    <citation type="submission" date="2018-05" db="EMBL/GenBank/DDBJ databases">
        <title>Draft genome of Mucuna pruriens seed.</title>
        <authorList>
            <person name="Nnadi N.E."/>
            <person name="Vos R."/>
            <person name="Hasami M.H."/>
            <person name="Devisetty U.K."/>
            <person name="Aguiy J.C."/>
        </authorList>
    </citation>
    <scope>NUCLEOTIDE SEQUENCE [LARGE SCALE GENOMIC DNA]</scope>
    <source>
        <strain evidence="1">JCA_2017</strain>
    </source>
</reference>
<dbReference type="EMBL" id="QJKJ01003932">
    <property type="protein sequence ID" value="RDX96253.1"/>
    <property type="molecule type" value="Genomic_DNA"/>
</dbReference>
<dbReference type="Proteomes" id="UP000257109">
    <property type="component" value="Unassembled WGS sequence"/>
</dbReference>
<accession>A0A371H0M4</accession>
<gene>
    <name evidence="1" type="ORF">CR513_21119</name>
</gene>
<evidence type="ECO:0000313" key="2">
    <source>
        <dbReference type="Proteomes" id="UP000257109"/>
    </source>
</evidence>
<dbReference type="AlphaFoldDB" id="A0A371H0M4"/>
<name>A0A371H0M4_MUCPR</name>
<organism evidence="1 2">
    <name type="scientific">Mucuna pruriens</name>
    <name type="common">Velvet bean</name>
    <name type="synonym">Dolichos pruriens</name>
    <dbReference type="NCBI Taxonomy" id="157652"/>
    <lineage>
        <taxon>Eukaryota</taxon>
        <taxon>Viridiplantae</taxon>
        <taxon>Streptophyta</taxon>
        <taxon>Embryophyta</taxon>
        <taxon>Tracheophyta</taxon>
        <taxon>Spermatophyta</taxon>
        <taxon>Magnoliopsida</taxon>
        <taxon>eudicotyledons</taxon>
        <taxon>Gunneridae</taxon>
        <taxon>Pentapetalae</taxon>
        <taxon>rosids</taxon>
        <taxon>fabids</taxon>
        <taxon>Fabales</taxon>
        <taxon>Fabaceae</taxon>
        <taxon>Papilionoideae</taxon>
        <taxon>50 kb inversion clade</taxon>
        <taxon>NPAAA clade</taxon>
        <taxon>indigoferoid/millettioid clade</taxon>
        <taxon>Phaseoleae</taxon>
        <taxon>Mucuna</taxon>
    </lineage>
</organism>
<sequence>MIRSSSVTIQRWYDSFLAAQYWIILHINNVIKNDDTKAKCMLNIVKFKSWSCSWLNVMMKGFSFSSFEWSMEPKLCLNAL</sequence>
<protein>
    <submittedName>
        <fullName evidence="1">Uncharacterized protein</fullName>
    </submittedName>
</protein>